<dbReference type="GO" id="GO:0006355">
    <property type="term" value="P:regulation of DNA-templated transcription"/>
    <property type="evidence" value="ECO:0007669"/>
    <property type="project" value="InterPro"/>
</dbReference>
<proteinExistence type="predicted"/>
<dbReference type="KEGG" id="wna:KA717_22380"/>
<reference evidence="2" key="1">
    <citation type="submission" date="2021-04" db="EMBL/GenBank/DDBJ databases">
        <title>Genome sequence of Woronichinia naegeliana from Washington state freshwater lake bloom.</title>
        <authorList>
            <person name="Dreher T.W."/>
        </authorList>
    </citation>
    <scope>NUCLEOTIDE SEQUENCE</scope>
    <source>
        <strain evidence="2">WA131</strain>
    </source>
</reference>
<dbReference type="EMBL" id="CP073041">
    <property type="protein sequence ID" value="UXE58759.1"/>
    <property type="molecule type" value="Genomic_DNA"/>
</dbReference>
<dbReference type="SUPFAM" id="SSF46955">
    <property type="entry name" value="Putative DNA-binding domain"/>
    <property type="match status" value="1"/>
</dbReference>
<dbReference type="Proteomes" id="UP001065613">
    <property type="component" value="Chromosome"/>
</dbReference>
<dbReference type="AlphaFoldDB" id="A0A977KS94"/>
<dbReference type="InterPro" id="IPR009061">
    <property type="entry name" value="DNA-bd_dom_put_sf"/>
</dbReference>
<gene>
    <name evidence="2" type="ORF">KA717_22380</name>
</gene>
<keyword evidence="2" id="KW-0238">DNA-binding</keyword>
<evidence type="ECO:0000313" key="2">
    <source>
        <dbReference type="EMBL" id="UXE58759.1"/>
    </source>
</evidence>
<protein>
    <submittedName>
        <fullName evidence="2">MerR family DNA-binding transcriptional regulator</fullName>
    </submittedName>
</protein>
<accession>A0A977KS94</accession>
<sequence>MKYVTPKEASQLLGVSISSLRRWESDGKIKSIRTRANASYF</sequence>
<dbReference type="Pfam" id="PF00376">
    <property type="entry name" value="MerR"/>
    <property type="match status" value="1"/>
</dbReference>
<organism evidence="2">
    <name type="scientific">Woronichinia naegeliana WA131</name>
    <dbReference type="NCBI Taxonomy" id="2824559"/>
    <lineage>
        <taxon>Bacteria</taxon>
        <taxon>Bacillati</taxon>
        <taxon>Cyanobacteriota</taxon>
        <taxon>Cyanophyceae</taxon>
        <taxon>Synechococcales</taxon>
        <taxon>Coelosphaeriaceae</taxon>
        <taxon>Woronichinia</taxon>
    </lineage>
</organism>
<dbReference type="InterPro" id="IPR000551">
    <property type="entry name" value="MerR-type_HTH_dom"/>
</dbReference>
<feature type="domain" description="HTH merR-type" evidence="1">
    <location>
        <begin position="5"/>
        <end position="37"/>
    </location>
</feature>
<name>A0A977KS94_9CYAN</name>
<evidence type="ECO:0000259" key="1">
    <source>
        <dbReference type="Pfam" id="PF00376"/>
    </source>
</evidence>
<dbReference type="GO" id="GO:0003677">
    <property type="term" value="F:DNA binding"/>
    <property type="evidence" value="ECO:0007669"/>
    <property type="project" value="UniProtKB-KW"/>
</dbReference>
<dbReference type="Gene3D" id="1.10.1660.10">
    <property type="match status" value="1"/>
</dbReference>